<gene>
    <name evidence="1" type="ORF">O5398_04660</name>
</gene>
<name>A0AAQ3AH29_9SPIR</name>
<dbReference type="RefSeq" id="WP_245162564.1">
    <property type="nucleotide sequence ID" value="NZ_CP072480.1"/>
</dbReference>
<evidence type="ECO:0000313" key="2">
    <source>
        <dbReference type="Proteomes" id="UP001164544"/>
    </source>
</evidence>
<sequence>MDIYKSSLFIKYRKKYKHKYGIDIKYHIKPKSLNVNFKNFEQTHLTPKQLAVINSIEEHKQTKIILCGGIASGKTFLACYLFLKRLLTGVDIYTSKIPIILFWAIHKSHYNLTYWGNLIKLLVCLIYHLYPSIPILPILR</sequence>
<dbReference type="Proteomes" id="UP001164544">
    <property type="component" value="Plasmid p410-lp97"/>
</dbReference>
<accession>A0AAQ3AH29</accession>
<dbReference type="SUPFAM" id="SSF52540">
    <property type="entry name" value="P-loop containing nucleoside triphosphate hydrolases"/>
    <property type="match status" value="1"/>
</dbReference>
<keyword evidence="1" id="KW-0614">Plasmid</keyword>
<organism evidence="1 2">
    <name type="scientific">Borrelia miyamotoi</name>
    <dbReference type="NCBI Taxonomy" id="47466"/>
    <lineage>
        <taxon>Bacteria</taxon>
        <taxon>Pseudomonadati</taxon>
        <taxon>Spirochaetota</taxon>
        <taxon>Spirochaetia</taxon>
        <taxon>Spirochaetales</taxon>
        <taxon>Borreliaceae</taxon>
        <taxon>Borrelia</taxon>
    </lineage>
</organism>
<protein>
    <recommendedName>
        <fullName evidence="3">PBSX family phage terminase large subunit</fullName>
    </recommendedName>
</protein>
<dbReference type="EMBL" id="CP114638">
    <property type="protein sequence ID" value="WAZ91427.1"/>
    <property type="molecule type" value="Genomic_DNA"/>
</dbReference>
<dbReference type="AlphaFoldDB" id="A0AAQ3AH29"/>
<reference evidence="1" key="1">
    <citation type="submission" date="2022-12" db="EMBL/GenBank/DDBJ databases">
        <title>B. miyamotoi WGS.</title>
        <authorList>
            <person name="Kuleshov K.V."/>
            <person name="Hoornstra D."/>
            <person name="Hovius J.W."/>
            <person name="Platonov A.E."/>
            <person name="Telford S.R. III."/>
        </authorList>
    </citation>
    <scope>NUCLEOTIDE SEQUENCE</scope>
    <source>
        <strain evidence="1">410</strain>
        <plasmid evidence="1">p410-lp97</plasmid>
    </source>
</reference>
<geneLocation type="plasmid" evidence="1 2">
    <name>p410-lp97</name>
</geneLocation>
<evidence type="ECO:0000313" key="1">
    <source>
        <dbReference type="EMBL" id="WAZ91427.1"/>
    </source>
</evidence>
<dbReference type="InterPro" id="IPR027417">
    <property type="entry name" value="P-loop_NTPase"/>
</dbReference>
<evidence type="ECO:0008006" key="3">
    <source>
        <dbReference type="Google" id="ProtNLM"/>
    </source>
</evidence>
<proteinExistence type="predicted"/>